<feature type="transmembrane region" description="Helical" evidence="4">
    <location>
        <begin position="680"/>
        <end position="700"/>
    </location>
</feature>
<gene>
    <name evidence="7" type="ORF">GMA3_16</name>
</gene>
<dbReference type="RefSeq" id="YP_009188584.1">
    <property type="nucleotide sequence ID" value="NC_028668.1"/>
</dbReference>
<feature type="domain" description="Transglycosylase SLT" evidence="5">
    <location>
        <begin position="2715"/>
        <end position="2796"/>
    </location>
</feature>
<feature type="transmembrane region" description="Helical" evidence="4">
    <location>
        <begin position="953"/>
        <end position="972"/>
    </location>
</feature>
<feature type="coiled-coil region" evidence="2">
    <location>
        <begin position="1303"/>
        <end position="1330"/>
    </location>
</feature>
<evidence type="ECO:0000259" key="6">
    <source>
        <dbReference type="Pfam" id="PF10145"/>
    </source>
</evidence>
<evidence type="ECO:0000256" key="4">
    <source>
        <dbReference type="SAM" id="Phobius"/>
    </source>
</evidence>
<proteinExistence type="predicted"/>
<dbReference type="PANTHER" id="PTHR12460">
    <property type="entry name" value="CYCLIN-DEPENDENT KINASE INHIBITOR-RELATED PROTEIN"/>
    <property type="match status" value="1"/>
</dbReference>
<dbReference type="PANTHER" id="PTHR12460:SF38">
    <property type="entry name" value="KINETOPLAST-ASSOCIATED PROTEIN-LIKE PROTEIN"/>
    <property type="match status" value="1"/>
</dbReference>
<dbReference type="GO" id="GO:0098003">
    <property type="term" value="P:viral tail assembly"/>
    <property type="evidence" value="ECO:0007669"/>
    <property type="project" value="UniProtKB-KW"/>
</dbReference>
<keyword evidence="1" id="KW-1188">Viral release from host cell</keyword>
<evidence type="ECO:0000313" key="7">
    <source>
        <dbReference type="EMBL" id="AKL88193.1"/>
    </source>
</evidence>
<keyword evidence="2" id="KW-0175">Coiled coil</keyword>
<feature type="compositionally biased region" description="Low complexity" evidence="3">
    <location>
        <begin position="2365"/>
        <end position="2381"/>
    </location>
</feature>
<feature type="transmembrane region" description="Helical" evidence="4">
    <location>
        <begin position="720"/>
        <end position="743"/>
    </location>
</feature>
<evidence type="ECO:0000256" key="2">
    <source>
        <dbReference type="SAM" id="Coils"/>
    </source>
</evidence>
<dbReference type="InterPro" id="IPR008258">
    <property type="entry name" value="Transglycosylase_SLT_dom_1"/>
</dbReference>
<feature type="compositionally biased region" description="Low complexity" evidence="3">
    <location>
        <begin position="2100"/>
        <end position="2125"/>
    </location>
</feature>
<feature type="transmembrane region" description="Helical" evidence="4">
    <location>
        <begin position="755"/>
        <end position="776"/>
    </location>
</feature>
<dbReference type="SUPFAM" id="SSF53955">
    <property type="entry name" value="Lysozyme-like"/>
    <property type="match status" value="1"/>
</dbReference>
<dbReference type="CDD" id="cd13402">
    <property type="entry name" value="LT_TF-like"/>
    <property type="match status" value="1"/>
</dbReference>
<name>A0A0K0NKU9_9CAUD</name>
<keyword evidence="8" id="KW-1185">Reference proteome</keyword>
<dbReference type="InterPro" id="IPR010090">
    <property type="entry name" value="Phage_tape_meas"/>
</dbReference>
<keyword evidence="4" id="KW-0812">Transmembrane</keyword>
<reference evidence="7 8" key="1">
    <citation type="journal article" date="2015" name="PLoS ONE">
        <title>Lysis to Kill: Evaluation of the Lytic Abilities, and Genomics of Nine Bacteriophages Infective for Gordonia spp. and Their Potential Use in Activated Sludge Foam Biocontrol.</title>
        <authorList>
            <person name="Dyson Z.A."/>
            <person name="Tucci J."/>
            <person name="Seviour R.J."/>
            <person name="Petrovski S."/>
        </authorList>
    </citation>
    <scope>NUCLEOTIDE SEQUENCE [LARGE SCALE GENOMIC DNA]</scope>
</reference>
<dbReference type="Pfam" id="PF01464">
    <property type="entry name" value="SLT"/>
    <property type="match status" value="1"/>
</dbReference>
<dbReference type="Gene3D" id="1.10.530.10">
    <property type="match status" value="1"/>
</dbReference>
<dbReference type="EMBL" id="KR063279">
    <property type="protein sequence ID" value="AKL88193.1"/>
    <property type="molecule type" value="Genomic_DNA"/>
</dbReference>
<keyword evidence="4" id="KW-0472">Membrane</keyword>
<evidence type="ECO:0000259" key="5">
    <source>
        <dbReference type="Pfam" id="PF01464"/>
    </source>
</evidence>
<keyword evidence="4" id="KW-1133">Transmembrane helix</keyword>
<feature type="region of interest" description="Disordered" evidence="3">
    <location>
        <begin position="2364"/>
        <end position="2392"/>
    </location>
</feature>
<sequence>MTPAELRILVTVRSAEAKKSLDGLRLMMGKIAAQTTLASTEMKAFNGVVASSVAPLKSSSAAAADLAAHLALIGKSKAAATLSGIDASASKAQRSVGLLGKNATTAATGLKAINTGSQNAAVGINRLNKSSAGIERLGTVFKGTATGVRSLNTALNQNTVSSARAVGGLNSASAAAERAAAAATASATGFSSSAAAMGAMGAAGAVAGRAATAATTGAAAGAAAQGTFAQRLAGTSEALRKQGSRAQWAGRQISMMFTAPVALAIGMGAKWQLDLEKQQTQLAKVYGRIGEDQDALGVETQKLNKYFRLLSDELGNSQEEITSIGAAWAQAGKSGAALAEYTRLTTEAMILGDITADQAQQSMTALSLQWNLGAKASKITATEFMNMKDAIAAINVASNETQVSYADLLQVMGQAGSIARTSGASFKETLAMATSITRVTGNAAKTGNALKSILTNALKPPKGGGTEWMKKLGVDLESVEGRALTSSQRIEVLAENLSKLDQQGQVEAIGSMFTKWQINAFAQLGKDIRQARIQLLGWSKDITGSERAAQGLYDSMTRALGSPMQSRAAQNAFKGLEIDIKAADYQSMNANARFIRLADSMRGMDEQARKVKLEQIFGPANVGALDKLVQKTNENTEALGNYNREIASTGDKAKNLEQYKKELDKFLESNPQKFKIAGTMMKNALMDVAVILLPYILALAKSIAKMAQAFANMNPTLQKVVIGFLVFLALVGPLAILIASFKVLFGVLGGGMAKLIGFFTVTSTSATGATTSLFRFSAAGRAAARANKAAAAEIAGSSKVGFGAAAKSAMTSARTTVREFATGAKAAAASWKAGIRGIPVSTRINGAQTAAVQTQNNAIMLARINGGMAAIRAAQARGEQARISTIRLYGNLAAIEQSMGMKKQAAAVTAGGAGVVAAQKGVGAAQVAAAGKSGTAAGAAAGAGAARGMKGKLPGILGILATVLFFIPPSWFKAGGDAAKSLGKGLMDGIKNLGGSIKSLMGRMGITSARSFGSAIARTLGGKGGLIGAAIASVVSGIAFAWDDIKKITQKVFGGDSNVPLLARPFVWAVEVIVAAVKKLPDVIVAVFQGIVSFITKAAKKIYEAFSYINPFARHSPSLVENVTNGMAIVTSIFGDASRSIQQDMRNAYGAIYKFGSATAGLNMKAANIKRDDDLGAIKKADPSGAATKGYLELERNAKKLEANSVRLNAALQKQQRIVDALSNKVKIADRNIDQMQKTMESLQKIADATGKALDYAKEQLEYYANAPIKGMRAMSDAIFENEMAQKRLQLEMMKLEDAGGSIDEITDKYARLQGQIETLSGQRADLQQKGAGSDILATYDKMIADLKAQQGAAISSGPAKEIEELNKSLDDLKRKGEMLDLENSLKFDPLTRQIDQLVNTEKELDFSTIVTGVTTYKAQVEGLTIANNLATGAVQAQQAAIDAASASRDALNQRLTLEQEKLDGIKSVYDQNQQAITDVRAAMDELVSSAGTVNQKMEEVAQKAKDAADKAGELGDKLGELGDADIEAPDLSEVGNSLDDMISDMEKKFEGAGLFDGLGEKIKNFFGGLPGKIGGFLGKAMGVIWDFIKKLPGELVRGISYLAGFLVGAAAKLVVAIIVGLYKLSGKIVELVDKAFGWIWEVGIPKLWQKLKDIDWGGMLAGIFTGETWAKLAIALWDAGVWLIKGLFNGIKSMLTNVWDWVFENIIRPIIDGVRDGFGIASPSTVFAEIGNWLVEGLLKGLVDNIVKVFTWFMELPARVITAIGDLAGFLGRKFGEAIQWVRDRLPEWWEKINNFFGGIPGKVGELLGGIGRAIGDKFKGAWDWVSSKMEDWARPVVDWFKRLPDLIGGIFDTVKEKLKTPINFVIGTVYNNGLRKVWNNTAGKVGLPEMGEVQQLAKGGSVGNRIVGPGTGTSDSILTTAKPGSEIFTAREVANAGGFKALESLLGRMGVRSFMSSGTGGVPVALSNGEFRLDPTQIAQIGGSAKVKQLRAQLAAGNVPGHDVGGDIMDVVTGSISNVKQGAKNVAAFGVDKALDAVDALIPDMLTPPGGDIGRYPQKVFDTFREKIINALKGADDVKRSGKKLNAPSVRKSGFATGGTIPSTTGGTGATPSTADTSTGASAAAPGIDPATGAGLVESVTGATAAAQAVWQSYYAAIEEEQLTNATTMQAQQLTADTAMLAQQTATIATMQTASASFRASEIAADAAYQTTLAAQDLASKTLLNSQLATFVSAQTTQWAALRKSVVDTATGMNADVSNQFELLSENIRRTIEDGINPTIGSLEELLNRTVGWFEAASNDIGAMWSQTVPKVQDPTRVIINDVYNNGVRVAWSKVHTWLDLPELDQFVAPFAKGGQLGPEGMVSVNSLSNPNSPKSVKNGGPLRAASSSRDSTLFAGMRGEYVMNRKMVQGAGGISNLEAWRKATLSGRKPIETGGTVNFDAVPGFASGGVLGMDKRPENQALPGVIQEVPERLRPYYNRTYDYGGGGQPGRGYDCSGWTGAVHQILTGGSHVGRIWSTEVNFSSYGYKRGNDGYWSMGVHNGGGGMSSHTAGTLAGVNYESGGAHNTSTWGGPAAGTINPQFENQYYLPSLGGKFIGTPGGGGAVAITPMLLEMWDKEMTRVKEGISGLAFGGTIGQNPPKAYDKFNLLRGVIEKKGKEKDAAAAASAAANYGQGPEGSYGGGVERWRSVVHDALARVGQPKSLDEITLRRMNQESRGNPRAINLWDSNAAQGTPSKGLMQVIDPTFQANRDPSLPNDIWDPMANIVASMRYTLGRYGSLPAGYGRAGGYDSGGWLEPGLTAAVNATGKPEAILTNTDWKAVYKAAMKPTLSIDDIANGYAKGMAKVFGLNTDKEVQKSIQGATEVALQGQNSKWNPMVVDATEDVKAEATKTTEAVYKVTDTVKGTGNIMTGILGATEDNKKVLDQMLAVMNAGAGTLGQIGAKWVKGEDGKEGKWEYNVTFGAFAPLIESIAGLVENLPDAEPTYVSWAGTNREVTKEMQREKQMNDLANSSKGLYYAFKTIAPPVLRSTAKIGAAIETLVQQDGEAWAMISAQLAAGNPTAYLAAAVLSLKAILTILPLVIEAIMSIGPAIIESLIAYFTKFEPDSVYAYGTYEAANDAVVKNQNAIRNGATGPVFETPSVQQEQQSYNFNFYGDVVVPNVTNESGVDTLVGNLLGLAGV</sequence>
<evidence type="ECO:0000313" key="8">
    <source>
        <dbReference type="Proteomes" id="UP000204451"/>
    </source>
</evidence>
<feature type="domain" description="Phage tail tape measure protein" evidence="6">
    <location>
        <begin position="312"/>
        <end position="513"/>
    </location>
</feature>
<dbReference type="InterPro" id="IPR023346">
    <property type="entry name" value="Lysozyme-like_dom_sf"/>
</dbReference>
<dbReference type="Proteomes" id="UP000204451">
    <property type="component" value="Segment"/>
</dbReference>
<evidence type="ECO:0000256" key="1">
    <source>
        <dbReference type="ARBA" id="ARBA00022465"/>
    </source>
</evidence>
<organism evidence="7 8">
    <name type="scientific">Gordonia phage GMA3</name>
    <dbReference type="NCBI Taxonomy" id="1647284"/>
    <lineage>
        <taxon>Viruses</taxon>
        <taxon>Duplodnaviria</taxon>
        <taxon>Heunggongvirae</taxon>
        <taxon>Uroviricota</taxon>
        <taxon>Caudoviricetes</taxon>
        <taxon>Gamtrevirus</taxon>
        <taxon>Gamtrevirus GMA3</taxon>
    </lineage>
</organism>
<protein>
    <submittedName>
        <fullName evidence="7">Putative tape measure protein</fullName>
    </submittedName>
</protein>
<dbReference type="KEGG" id="vg:26516886"/>
<feature type="coiled-coil region" evidence="2">
    <location>
        <begin position="1191"/>
        <end position="1246"/>
    </location>
</feature>
<accession>A0A0K0NKU9</accession>
<feature type="region of interest" description="Disordered" evidence="3">
    <location>
        <begin position="2091"/>
        <end position="2125"/>
    </location>
</feature>
<dbReference type="Pfam" id="PF10145">
    <property type="entry name" value="PhageMin_Tail"/>
    <property type="match status" value="1"/>
</dbReference>
<dbReference type="GeneID" id="26516886"/>
<keyword evidence="1" id="KW-1245">Viral tail assembly</keyword>
<evidence type="ECO:0000256" key="3">
    <source>
        <dbReference type="SAM" id="MobiDB-lite"/>
    </source>
</evidence>